<name>A0A0D2IHY0_CLAB1</name>
<evidence type="ECO:0000256" key="1">
    <source>
        <dbReference type="SAM" id="MobiDB-lite"/>
    </source>
</evidence>
<organism evidence="2 3">
    <name type="scientific">Cladophialophora bantiana (strain ATCC 10958 / CBS 173.52 / CDC B-1940 / NIH 8579)</name>
    <name type="common">Xylohypha bantiana</name>
    <dbReference type="NCBI Taxonomy" id="1442370"/>
    <lineage>
        <taxon>Eukaryota</taxon>
        <taxon>Fungi</taxon>
        <taxon>Dikarya</taxon>
        <taxon>Ascomycota</taxon>
        <taxon>Pezizomycotina</taxon>
        <taxon>Eurotiomycetes</taxon>
        <taxon>Chaetothyriomycetidae</taxon>
        <taxon>Chaetothyriales</taxon>
        <taxon>Herpotrichiellaceae</taxon>
        <taxon>Cladophialophora</taxon>
    </lineage>
</organism>
<dbReference type="GeneID" id="27696341"/>
<dbReference type="AlphaFoldDB" id="A0A0D2IHY0"/>
<reference evidence="2" key="1">
    <citation type="submission" date="2015-01" db="EMBL/GenBank/DDBJ databases">
        <title>The Genome Sequence of Cladophialophora bantiana CBS 173.52.</title>
        <authorList>
            <consortium name="The Broad Institute Genomics Platform"/>
            <person name="Cuomo C."/>
            <person name="de Hoog S."/>
            <person name="Gorbushina A."/>
            <person name="Stielow B."/>
            <person name="Teixiera M."/>
            <person name="Abouelleil A."/>
            <person name="Chapman S.B."/>
            <person name="Priest M."/>
            <person name="Young S.K."/>
            <person name="Wortman J."/>
            <person name="Nusbaum C."/>
            <person name="Birren B."/>
        </authorList>
    </citation>
    <scope>NUCLEOTIDE SEQUENCE [LARGE SCALE GENOMIC DNA]</scope>
    <source>
        <strain evidence="2">CBS 173.52</strain>
    </source>
</reference>
<dbReference type="Proteomes" id="UP000053789">
    <property type="component" value="Unassembled WGS sequence"/>
</dbReference>
<gene>
    <name evidence="2" type="ORF">Z519_03413</name>
</gene>
<proteinExistence type="predicted"/>
<keyword evidence="3" id="KW-1185">Reference proteome</keyword>
<accession>A0A0D2IHY0</accession>
<dbReference type="HOGENOM" id="CLU_2026466_0_0_1"/>
<protein>
    <submittedName>
        <fullName evidence="2">Uncharacterized protein</fullName>
    </submittedName>
</protein>
<sequence>MYVLNTNAANADVETMHILRQMDFTGIPFEDGAVADANDGDKSPGLSILSTRSDCSVELIGGFQSLARVVRLRRGNNNDIKTDGEEELCEDAPERLQQAPGEKTGDRNWSDSPVQASIPTNC</sequence>
<feature type="region of interest" description="Disordered" evidence="1">
    <location>
        <begin position="74"/>
        <end position="122"/>
    </location>
</feature>
<evidence type="ECO:0000313" key="2">
    <source>
        <dbReference type="EMBL" id="KIW96344.1"/>
    </source>
</evidence>
<evidence type="ECO:0000313" key="3">
    <source>
        <dbReference type="Proteomes" id="UP000053789"/>
    </source>
</evidence>
<dbReference type="RefSeq" id="XP_016623013.1">
    <property type="nucleotide sequence ID" value="XM_016761163.1"/>
</dbReference>
<feature type="compositionally biased region" description="Polar residues" evidence="1">
    <location>
        <begin position="110"/>
        <end position="122"/>
    </location>
</feature>
<dbReference type="EMBL" id="KN846983">
    <property type="protein sequence ID" value="KIW96344.1"/>
    <property type="molecule type" value="Genomic_DNA"/>
</dbReference>
<dbReference type="VEuPathDB" id="FungiDB:Z519_03413"/>